<feature type="binding site" evidence="7">
    <location>
        <position position="562"/>
    </location>
    <ligand>
        <name>Zn(2+)</name>
        <dbReference type="ChEBI" id="CHEBI:29105"/>
        <label>1</label>
    </ligand>
</feature>
<feature type="binding site" evidence="7">
    <location>
        <position position="221"/>
    </location>
    <ligand>
        <name>Zn(2+)</name>
        <dbReference type="ChEBI" id="CHEBI:29105"/>
        <label>2</label>
    </ligand>
</feature>
<keyword evidence="3 7" id="KW-0479">Metal-binding</keyword>
<reference evidence="10" key="1">
    <citation type="journal article" date="2021" name="Open Biol.">
        <title>Shared evolutionary footprints suggest mitochondrial oxidative damage underlies multiple complex I losses in fungi.</title>
        <authorList>
            <person name="Schikora-Tamarit M.A."/>
            <person name="Marcet-Houben M."/>
            <person name="Nosek J."/>
            <person name="Gabaldon T."/>
        </authorList>
    </citation>
    <scope>NUCLEOTIDE SEQUENCE</scope>
    <source>
        <strain evidence="10">CBS2887</strain>
    </source>
</reference>
<dbReference type="EMBL" id="JAEUBG010000312">
    <property type="protein sequence ID" value="KAH3688512.1"/>
    <property type="molecule type" value="Genomic_DNA"/>
</dbReference>
<dbReference type="AlphaFoldDB" id="A0A9P8QGD1"/>
<dbReference type="Gene3D" id="3.30.70.360">
    <property type="match status" value="1"/>
</dbReference>
<dbReference type="GO" id="GO:0046872">
    <property type="term" value="F:metal ion binding"/>
    <property type="evidence" value="ECO:0007669"/>
    <property type="project" value="UniProtKB-KW"/>
</dbReference>
<feature type="binding site" evidence="7">
    <location>
        <position position="256"/>
    </location>
    <ligand>
        <name>Zn(2+)</name>
        <dbReference type="ChEBI" id="CHEBI:29105"/>
        <label>1</label>
    </ligand>
</feature>
<feature type="binding site" evidence="7">
    <location>
        <position position="186"/>
    </location>
    <ligand>
        <name>Zn(2+)</name>
        <dbReference type="ChEBI" id="CHEBI:29105"/>
        <label>2</label>
    </ligand>
</feature>
<evidence type="ECO:0000256" key="4">
    <source>
        <dbReference type="ARBA" id="ARBA00022801"/>
    </source>
</evidence>
<keyword evidence="8" id="KW-1133">Transmembrane helix</keyword>
<dbReference type="FunFam" id="3.40.630.10:FF:000027">
    <property type="entry name" value="N-fatty-acyl-amino acid synthase/hydrolase PM20D1"/>
    <property type="match status" value="1"/>
</dbReference>
<dbReference type="Gene3D" id="3.40.630.10">
    <property type="entry name" value="Zn peptidases"/>
    <property type="match status" value="1"/>
</dbReference>
<feature type="active site" evidence="6">
    <location>
        <position position="188"/>
    </location>
</feature>
<comment type="similarity">
    <text evidence="1">Belongs to the peptidase M20A family.</text>
</comment>
<dbReference type="GO" id="GO:0004181">
    <property type="term" value="F:metallocarboxypeptidase activity"/>
    <property type="evidence" value="ECO:0007669"/>
    <property type="project" value="InterPro"/>
</dbReference>
<evidence type="ECO:0000256" key="7">
    <source>
        <dbReference type="PIRSR" id="PIRSR037217-2"/>
    </source>
</evidence>
<evidence type="ECO:0000313" key="10">
    <source>
        <dbReference type="EMBL" id="KAH3688512.1"/>
    </source>
</evidence>
<feature type="active site" description="Proton acceptor" evidence="6">
    <location>
        <position position="255"/>
    </location>
</feature>
<dbReference type="SUPFAM" id="SSF53187">
    <property type="entry name" value="Zn-dependent exopeptidases"/>
    <property type="match status" value="1"/>
</dbReference>
<evidence type="ECO:0000256" key="8">
    <source>
        <dbReference type="SAM" id="Phobius"/>
    </source>
</evidence>
<dbReference type="Pfam" id="PF01546">
    <property type="entry name" value="Peptidase_M20"/>
    <property type="match status" value="1"/>
</dbReference>
<dbReference type="PANTHER" id="PTHR45962:SF1">
    <property type="entry name" value="N-FATTY-ACYL-AMINO ACID SYNTHASE_HYDROLASE PM20D1"/>
    <property type="match status" value="1"/>
</dbReference>
<evidence type="ECO:0000256" key="1">
    <source>
        <dbReference type="ARBA" id="ARBA00006247"/>
    </source>
</evidence>
<dbReference type="Pfam" id="PF07687">
    <property type="entry name" value="M20_dimer"/>
    <property type="match status" value="1"/>
</dbReference>
<accession>A0A9P8QGD1</accession>
<feature type="binding site" evidence="7">
    <location>
        <position position="221"/>
    </location>
    <ligand>
        <name>Zn(2+)</name>
        <dbReference type="ChEBI" id="CHEBI:29105"/>
        <label>1</label>
    </ligand>
</feature>
<comment type="caution">
    <text evidence="10">The sequence shown here is derived from an EMBL/GenBank/DDBJ whole genome shotgun (WGS) entry which is preliminary data.</text>
</comment>
<feature type="binding site" evidence="7">
    <location>
        <position position="284"/>
    </location>
    <ligand>
        <name>Zn(2+)</name>
        <dbReference type="ChEBI" id="CHEBI:29105"/>
        <label>2</label>
    </ligand>
</feature>
<evidence type="ECO:0000256" key="5">
    <source>
        <dbReference type="ARBA" id="ARBA00022833"/>
    </source>
</evidence>
<dbReference type="InterPro" id="IPR047177">
    <property type="entry name" value="Pept_M20A"/>
</dbReference>
<dbReference type="InterPro" id="IPR017141">
    <property type="entry name" value="Pept_M20_carboxypep"/>
</dbReference>
<dbReference type="PIRSF" id="PIRSF037217">
    <property type="entry name" value="Carboxypeptidase_S"/>
    <property type="match status" value="1"/>
</dbReference>
<protein>
    <recommendedName>
        <fullName evidence="9">Peptidase M20 dimerisation domain-containing protein</fullName>
    </recommendedName>
</protein>
<dbReference type="PANTHER" id="PTHR45962">
    <property type="entry name" value="N-FATTY-ACYL-AMINO ACID SYNTHASE/HYDROLASE PM20D1"/>
    <property type="match status" value="1"/>
</dbReference>
<feature type="domain" description="Peptidase M20 dimerisation" evidence="9">
    <location>
        <begin position="303"/>
        <end position="454"/>
    </location>
</feature>
<evidence type="ECO:0000313" key="11">
    <source>
        <dbReference type="Proteomes" id="UP000774326"/>
    </source>
</evidence>
<dbReference type="InterPro" id="IPR002933">
    <property type="entry name" value="Peptidase_M20"/>
</dbReference>
<keyword evidence="5 7" id="KW-0862">Zinc</keyword>
<evidence type="ECO:0000256" key="6">
    <source>
        <dbReference type="PIRSR" id="PIRSR037217-1"/>
    </source>
</evidence>
<keyword evidence="8" id="KW-0812">Transmembrane</keyword>
<keyword evidence="2" id="KW-0645">Protease</keyword>
<dbReference type="GO" id="GO:0051603">
    <property type="term" value="P:proteolysis involved in protein catabolic process"/>
    <property type="evidence" value="ECO:0007669"/>
    <property type="project" value="TreeGrafter"/>
</dbReference>
<evidence type="ECO:0000256" key="3">
    <source>
        <dbReference type="ARBA" id="ARBA00022723"/>
    </source>
</evidence>
<dbReference type="Proteomes" id="UP000774326">
    <property type="component" value="Unassembled WGS sequence"/>
</dbReference>
<reference evidence="10" key="2">
    <citation type="submission" date="2021-01" db="EMBL/GenBank/DDBJ databases">
        <authorList>
            <person name="Schikora-Tamarit M.A."/>
        </authorList>
    </citation>
    <scope>NUCLEOTIDE SEQUENCE</scope>
    <source>
        <strain evidence="10">CBS2887</strain>
    </source>
</reference>
<dbReference type="InterPro" id="IPR011650">
    <property type="entry name" value="Peptidase_M20_dimer"/>
</dbReference>
<dbReference type="OrthoDB" id="3064516at2759"/>
<dbReference type="InterPro" id="IPR036264">
    <property type="entry name" value="Bact_exopeptidase_dim_dom"/>
</dbReference>
<proteinExistence type="inferred from homology"/>
<gene>
    <name evidence="10" type="ORF">WICPIJ_000502</name>
</gene>
<evidence type="ECO:0000256" key="2">
    <source>
        <dbReference type="ARBA" id="ARBA00022670"/>
    </source>
</evidence>
<sequence>MTSAIKLPDQDEVVFQQNNKAASKSKSTKSFLLIAGAVIGIILLAYQKLDGASLIDSFTKVSAVPEPVSEEFLDSLCPVGDFLRPKAYLEDKSLVESMVHSKEFREYTIKNLEGAIRVPTVTYDSNKQPSESHEEWAEFPKFHSFLEGAFPKVHEAFQVEKVNSYGLLLTLQGSDPNLKPMLFMAHQDVVPIDPQTLNLWDHPPFEGTHDDEYIYGRGASDCKNLIISYFQAFEKLLQDGFQNERTYIMSFGFDEEIDGLFGATALAKVLIERYGEDSFFAILDEGGASITQIDGVPFAFAPVAEKGNMAMTVELTTPGGHASLPPDHTNIGIMSKLVDLIEETPFTPILSAKNPVLNHLQCIAKYTKKFPEAYKTNIFRAGIDAVANSFVIKLLSSINLAKFAIKTTQAVDVIRGGVKANALPEYSKITINHRIALESSSSETIGKILGNVQTIAEQFGLGLYSEGKEILPKTAKGAFQLSHGRLLEPSSISPLDNDSFNILRGTLKHILGDYVYPGSKEPVVAGTLMPANTDTNKYWSLSDNIYRFTYSSIVNFQDAGIHTVNEKVVIDDVVRSTAFIYEYVRNLDEYSGR</sequence>
<evidence type="ECO:0000259" key="9">
    <source>
        <dbReference type="Pfam" id="PF07687"/>
    </source>
</evidence>
<name>A0A9P8QGD1_WICPI</name>
<feature type="transmembrane region" description="Helical" evidence="8">
    <location>
        <begin position="30"/>
        <end position="49"/>
    </location>
</feature>
<keyword evidence="11" id="KW-1185">Reference proteome</keyword>
<keyword evidence="4" id="KW-0378">Hydrolase</keyword>
<dbReference type="GO" id="GO:0000328">
    <property type="term" value="C:fungal-type vacuole lumen"/>
    <property type="evidence" value="ECO:0007669"/>
    <property type="project" value="TreeGrafter"/>
</dbReference>
<dbReference type="CDD" id="cd05674">
    <property type="entry name" value="M20_yscS"/>
    <property type="match status" value="1"/>
</dbReference>
<dbReference type="SUPFAM" id="SSF55031">
    <property type="entry name" value="Bacterial exopeptidase dimerisation domain"/>
    <property type="match status" value="1"/>
</dbReference>
<keyword evidence="8" id="KW-0472">Membrane</keyword>
<organism evidence="10 11">
    <name type="scientific">Wickerhamomyces pijperi</name>
    <name type="common">Yeast</name>
    <name type="synonym">Pichia pijperi</name>
    <dbReference type="NCBI Taxonomy" id="599730"/>
    <lineage>
        <taxon>Eukaryota</taxon>
        <taxon>Fungi</taxon>
        <taxon>Dikarya</taxon>
        <taxon>Ascomycota</taxon>
        <taxon>Saccharomycotina</taxon>
        <taxon>Saccharomycetes</taxon>
        <taxon>Phaffomycetales</taxon>
        <taxon>Wickerhamomycetaceae</taxon>
        <taxon>Wickerhamomyces</taxon>
    </lineage>
</organism>